<evidence type="ECO:0000256" key="1">
    <source>
        <dbReference type="SAM" id="Phobius"/>
    </source>
</evidence>
<comment type="caution">
    <text evidence="3">The sequence shown here is derived from an EMBL/GenBank/DDBJ whole genome shotgun (WGS) entry which is preliminary data.</text>
</comment>
<dbReference type="Proteomes" id="UP001148125">
    <property type="component" value="Unassembled WGS sequence"/>
</dbReference>
<dbReference type="Pfam" id="PF18902">
    <property type="entry name" value="DUF5658"/>
    <property type="match status" value="1"/>
</dbReference>
<accession>A0ABT5V9P8</accession>
<name>A0ABT5V9P8_9BACI</name>
<evidence type="ECO:0000259" key="2">
    <source>
        <dbReference type="Pfam" id="PF18902"/>
    </source>
</evidence>
<gene>
    <name evidence="3" type="ORF">N7Z68_00335</name>
</gene>
<evidence type="ECO:0000313" key="4">
    <source>
        <dbReference type="Proteomes" id="UP001148125"/>
    </source>
</evidence>
<protein>
    <submittedName>
        <fullName evidence="3">DUF5658 family protein</fullName>
    </submittedName>
</protein>
<keyword evidence="1" id="KW-0472">Membrane</keyword>
<dbReference type="EMBL" id="JAOTPO010000001">
    <property type="protein sequence ID" value="MDE5411826.1"/>
    <property type="molecule type" value="Genomic_DNA"/>
</dbReference>
<dbReference type="RefSeq" id="WP_275116461.1">
    <property type="nucleotide sequence ID" value="NZ_JAOTPO010000001.1"/>
</dbReference>
<keyword evidence="1" id="KW-1133">Transmembrane helix</keyword>
<organism evidence="3 4">
    <name type="scientific">Alkalihalobacterium chitinilyticum</name>
    <dbReference type="NCBI Taxonomy" id="2980103"/>
    <lineage>
        <taxon>Bacteria</taxon>
        <taxon>Bacillati</taxon>
        <taxon>Bacillota</taxon>
        <taxon>Bacilli</taxon>
        <taxon>Bacillales</taxon>
        <taxon>Bacillaceae</taxon>
        <taxon>Alkalihalobacterium</taxon>
    </lineage>
</organism>
<proteinExistence type="predicted"/>
<reference evidence="3" key="1">
    <citation type="submission" date="2024-05" db="EMBL/GenBank/DDBJ databases">
        <title>Alkalihalobacillus sp. strain MEB203 novel alkaliphilic bacterium from Lonar Lake, India.</title>
        <authorList>
            <person name="Joshi A."/>
            <person name="Thite S."/>
            <person name="Mengade P."/>
        </authorList>
    </citation>
    <scope>NUCLEOTIDE SEQUENCE</scope>
    <source>
        <strain evidence="3">MEB 203</strain>
    </source>
</reference>
<sequence length="109" mass="12784">MLEHIHKHRKPYLITFCLLLLSLADAIFTDFGLRHAVITELNPIMNSVYHTSISLFYVLKIILPVMLLIFIPYAFSNRLVKRTLTFALLIYFGVFIYHVGWASYVFYVL</sequence>
<feature type="domain" description="DUF5658" evidence="2">
    <location>
        <begin position="17"/>
        <end position="103"/>
    </location>
</feature>
<evidence type="ECO:0000313" key="3">
    <source>
        <dbReference type="EMBL" id="MDE5411826.1"/>
    </source>
</evidence>
<feature type="transmembrane region" description="Helical" evidence="1">
    <location>
        <begin position="53"/>
        <end position="74"/>
    </location>
</feature>
<dbReference type="InterPro" id="IPR043717">
    <property type="entry name" value="DUF5658"/>
</dbReference>
<feature type="transmembrane region" description="Helical" evidence="1">
    <location>
        <begin position="12"/>
        <end position="33"/>
    </location>
</feature>
<keyword evidence="1" id="KW-0812">Transmembrane</keyword>
<keyword evidence="4" id="KW-1185">Reference proteome</keyword>
<feature type="transmembrane region" description="Helical" evidence="1">
    <location>
        <begin position="86"/>
        <end position="107"/>
    </location>
</feature>